<dbReference type="PIRSF" id="PIRSF001439">
    <property type="entry name" value="CryM"/>
    <property type="match status" value="1"/>
</dbReference>
<evidence type="ECO:0000256" key="3">
    <source>
        <dbReference type="ARBA" id="ARBA00015173"/>
    </source>
</evidence>
<comment type="similarity">
    <text evidence="1">Belongs to the ornithine cyclodeaminase/mu-crystallin family.</text>
</comment>
<dbReference type="Proteomes" id="UP000007110">
    <property type="component" value="Unassembled WGS sequence"/>
</dbReference>
<dbReference type="Pfam" id="PF02423">
    <property type="entry name" value="OCD_Mu_crystall"/>
    <property type="match status" value="1"/>
</dbReference>
<dbReference type="Gene3D" id="3.30.1780.10">
    <property type="entry name" value="ornithine cyclodeaminase, domain 1"/>
    <property type="match status" value="1"/>
</dbReference>
<dbReference type="GO" id="GO:0047127">
    <property type="term" value="F:thiomorpholine-carboxylate dehydrogenase activity"/>
    <property type="evidence" value="ECO:0007669"/>
    <property type="project" value="UniProtKB-EC"/>
</dbReference>
<dbReference type="AlphaFoldDB" id="A0A7M7P4N5"/>
<proteinExistence type="inferred from homology"/>
<dbReference type="SMR" id="A0A7M7P4N5"/>
<comment type="catalytic activity">
    <reaction evidence="12">
        <text>(3R)-1,4-thiomorpholine-3-carboxylate + NADP(+) = 3,4-dehydrothiomorpholine-3-carboxylate + NADPH + 2 H(+)</text>
        <dbReference type="Rhea" id="RHEA:12500"/>
        <dbReference type="ChEBI" id="CHEBI:15378"/>
        <dbReference type="ChEBI" id="CHEBI:57783"/>
        <dbReference type="ChEBI" id="CHEBI:58349"/>
        <dbReference type="ChEBI" id="CHEBI:58517"/>
        <dbReference type="ChEBI" id="CHEBI:176873"/>
        <dbReference type="EC" id="1.5.1.25"/>
    </reaction>
    <physiologicalReaction direction="right-to-left" evidence="12">
        <dbReference type="Rhea" id="RHEA:12502"/>
    </physiologicalReaction>
</comment>
<comment type="catalytic activity">
    <reaction evidence="9">
        <text>(S)-cystathionine ketimine + NADPH + 2 H(+) = (3R,5S)-2,3,5,6,7-pentahydro-1,4-thiazepine-3,5-dicarboxylate + NADP(+)</text>
        <dbReference type="Rhea" id="RHEA:68036"/>
        <dbReference type="ChEBI" id="CHEBI:15378"/>
        <dbReference type="ChEBI" id="CHEBI:57783"/>
        <dbReference type="ChEBI" id="CHEBI:58349"/>
        <dbReference type="ChEBI" id="CHEBI:176808"/>
        <dbReference type="ChEBI" id="CHEBI:176810"/>
    </reaction>
    <physiologicalReaction direction="left-to-right" evidence="9">
        <dbReference type="Rhea" id="RHEA:68037"/>
    </physiologicalReaction>
</comment>
<dbReference type="PANTHER" id="PTHR13812">
    <property type="entry name" value="KETIMINE REDUCTASE MU-CRYSTALLIN"/>
    <property type="match status" value="1"/>
</dbReference>
<dbReference type="InterPro" id="IPR036291">
    <property type="entry name" value="NAD(P)-bd_dom_sf"/>
</dbReference>
<comment type="catalytic activity">
    <reaction evidence="13">
        <text>L-proline + NAD(+) = 1-pyrroline-2-carboxylate + NADH + H(+)</text>
        <dbReference type="Rhea" id="RHEA:20321"/>
        <dbReference type="ChEBI" id="CHEBI:15378"/>
        <dbReference type="ChEBI" id="CHEBI:39785"/>
        <dbReference type="ChEBI" id="CHEBI:57540"/>
        <dbReference type="ChEBI" id="CHEBI:57945"/>
        <dbReference type="ChEBI" id="CHEBI:60039"/>
        <dbReference type="EC" id="1.5.1.1"/>
    </reaction>
    <physiologicalReaction direction="right-to-left" evidence="13">
        <dbReference type="Rhea" id="RHEA:20323"/>
    </physiologicalReaction>
</comment>
<evidence type="ECO:0000256" key="15">
    <source>
        <dbReference type="ARBA" id="ARBA00093567"/>
    </source>
</evidence>
<dbReference type="GeneID" id="579068"/>
<dbReference type="FunFam" id="3.40.50.720:FF:000241">
    <property type="entry name" value="ketimine reductase mu-crystallin"/>
    <property type="match status" value="1"/>
</dbReference>
<dbReference type="InterPro" id="IPR003462">
    <property type="entry name" value="ODC_Mu_crystall"/>
</dbReference>
<evidence type="ECO:0000256" key="9">
    <source>
        <dbReference type="ARBA" id="ARBA00093227"/>
    </source>
</evidence>
<comment type="catalytic activity">
    <reaction evidence="6">
        <text>Delta(2)-thiazoline-2-carboxylate + NADPH + 2 H(+) = L-thiazolidine-2-carboxylate + NADP(+)</text>
        <dbReference type="Rhea" id="RHEA:68072"/>
        <dbReference type="ChEBI" id="CHEBI:15378"/>
        <dbReference type="ChEBI" id="CHEBI:57783"/>
        <dbReference type="ChEBI" id="CHEBI:58349"/>
        <dbReference type="ChEBI" id="CHEBI:176895"/>
        <dbReference type="ChEBI" id="CHEBI:176896"/>
    </reaction>
    <physiologicalReaction direction="left-to-right" evidence="6">
        <dbReference type="Rhea" id="RHEA:68073"/>
    </physiologicalReaction>
</comment>
<dbReference type="EnsemblMetazoa" id="XM_030990210">
    <property type="protein sequence ID" value="XP_030846070"/>
    <property type="gene ID" value="LOC579068"/>
</dbReference>
<dbReference type="PANTHER" id="PTHR13812:SF19">
    <property type="entry name" value="KETIMINE REDUCTASE MU-CRYSTALLIN"/>
    <property type="match status" value="1"/>
</dbReference>
<dbReference type="SUPFAM" id="SSF51735">
    <property type="entry name" value="NAD(P)-binding Rossmann-fold domains"/>
    <property type="match status" value="1"/>
</dbReference>
<evidence type="ECO:0000256" key="4">
    <source>
        <dbReference type="ARBA" id="ARBA00033420"/>
    </source>
</evidence>
<dbReference type="GO" id="GO:0005737">
    <property type="term" value="C:cytoplasm"/>
    <property type="evidence" value="ECO:0000318"/>
    <property type="project" value="GO_Central"/>
</dbReference>
<comment type="catalytic activity">
    <reaction evidence="7">
        <text>L-proline + NADP(+) = 1-pyrroline-2-carboxylate + NADPH + H(+)</text>
        <dbReference type="Rhea" id="RHEA:20317"/>
        <dbReference type="ChEBI" id="CHEBI:15378"/>
        <dbReference type="ChEBI" id="CHEBI:39785"/>
        <dbReference type="ChEBI" id="CHEBI:57783"/>
        <dbReference type="ChEBI" id="CHEBI:58349"/>
        <dbReference type="ChEBI" id="CHEBI:60039"/>
        <dbReference type="EC" id="1.5.1.1"/>
    </reaction>
    <physiologicalReaction direction="right-to-left" evidence="7">
        <dbReference type="Rhea" id="RHEA:20319"/>
    </physiologicalReaction>
</comment>
<evidence type="ECO:0000256" key="1">
    <source>
        <dbReference type="ARBA" id="ARBA00008903"/>
    </source>
</evidence>
<comment type="catalytic activity">
    <reaction evidence="5">
        <text>L-pipecolate + NAD(+) = Delta(1)-piperideine-2-carboxylate + NADH + H(+)</text>
        <dbReference type="Rhea" id="RHEA:30807"/>
        <dbReference type="ChEBI" id="CHEBI:15378"/>
        <dbReference type="ChEBI" id="CHEBI:57540"/>
        <dbReference type="ChEBI" id="CHEBI:57945"/>
        <dbReference type="ChEBI" id="CHEBI:61185"/>
        <dbReference type="ChEBI" id="CHEBI:77631"/>
        <dbReference type="EC" id="1.5.1.1"/>
    </reaction>
    <physiologicalReaction direction="right-to-left" evidence="5">
        <dbReference type="Rhea" id="RHEA:30809"/>
    </physiologicalReaction>
</comment>
<comment type="catalytic activity">
    <reaction evidence="10">
        <text>(R)-lanthionine ketimine + NADPH + 2 H(+) = (3R,5R)-1,4-thiomorpholine-3,5-dicarboxylate + NADP(+)</text>
        <dbReference type="Rhea" id="RHEA:68040"/>
        <dbReference type="ChEBI" id="CHEBI:15378"/>
        <dbReference type="ChEBI" id="CHEBI:57783"/>
        <dbReference type="ChEBI" id="CHEBI:58349"/>
        <dbReference type="ChEBI" id="CHEBI:176891"/>
        <dbReference type="ChEBI" id="CHEBI:176892"/>
    </reaction>
    <physiologicalReaction direction="left-to-right" evidence="10">
        <dbReference type="Rhea" id="RHEA:68041"/>
    </physiologicalReaction>
</comment>
<evidence type="ECO:0000313" key="19">
    <source>
        <dbReference type="Proteomes" id="UP000007110"/>
    </source>
</evidence>
<comment type="subunit">
    <text evidence="15">Homodimer. Binds the thyroid hormone triiodothyronine (T3); T3 binding inhibits enzymatic activity.</text>
</comment>
<dbReference type="RefSeq" id="XP_030846070.1">
    <property type="nucleotide sequence ID" value="XM_030990210.1"/>
</dbReference>
<evidence type="ECO:0000256" key="12">
    <source>
        <dbReference type="ARBA" id="ARBA00093263"/>
    </source>
</evidence>
<dbReference type="GO" id="GO:0042562">
    <property type="term" value="F:hormone binding"/>
    <property type="evidence" value="ECO:0000318"/>
    <property type="project" value="GO_Central"/>
</dbReference>
<dbReference type="OMA" id="VKIVNVH"/>
<evidence type="ECO:0000256" key="17">
    <source>
        <dbReference type="ARBA" id="ARBA00093650"/>
    </source>
</evidence>
<dbReference type="KEGG" id="spu:579068"/>
<comment type="catalytic activity">
    <reaction evidence="11">
        <text>(S)-cystathionine ketimine + NADH + 2 H(+) = (3R,5S)-2,3,5,6,7-pentahydro-1,4-thiazepine-3,5-dicarboxylate + NAD(+)</text>
        <dbReference type="Rhea" id="RHEA:68032"/>
        <dbReference type="ChEBI" id="CHEBI:15378"/>
        <dbReference type="ChEBI" id="CHEBI:57540"/>
        <dbReference type="ChEBI" id="CHEBI:57945"/>
        <dbReference type="ChEBI" id="CHEBI:176808"/>
        <dbReference type="ChEBI" id="CHEBI:176810"/>
    </reaction>
    <physiologicalReaction direction="left-to-right" evidence="11">
        <dbReference type="Rhea" id="RHEA:68033"/>
    </physiologicalReaction>
</comment>
<dbReference type="GO" id="GO:0050241">
    <property type="term" value="F:pyrroline-2-carboxylate reductase activity"/>
    <property type="evidence" value="ECO:0007669"/>
    <property type="project" value="UniProtKB-EC"/>
</dbReference>
<accession>A0A7M7P4N5</accession>
<evidence type="ECO:0000313" key="18">
    <source>
        <dbReference type="EnsemblMetazoa" id="XP_030846070"/>
    </source>
</evidence>
<dbReference type="Gene3D" id="3.40.50.720">
    <property type="entry name" value="NAD(P)-binding Rossmann-like Domain"/>
    <property type="match status" value="1"/>
</dbReference>
<evidence type="ECO:0000256" key="2">
    <source>
        <dbReference type="ARBA" id="ARBA00012883"/>
    </source>
</evidence>
<dbReference type="InParanoid" id="A0A7M7P4N5"/>
<evidence type="ECO:0000256" key="10">
    <source>
        <dbReference type="ARBA" id="ARBA00093248"/>
    </source>
</evidence>
<evidence type="ECO:0000256" key="11">
    <source>
        <dbReference type="ARBA" id="ARBA00093250"/>
    </source>
</evidence>
<reference evidence="18" key="2">
    <citation type="submission" date="2021-01" db="UniProtKB">
        <authorList>
            <consortium name="EnsemblMetazoa"/>
        </authorList>
    </citation>
    <scope>IDENTIFICATION</scope>
</reference>
<evidence type="ECO:0000256" key="13">
    <source>
        <dbReference type="ARBA" id="ARBA00093264"/>
    </source>
</evidence>
<protein>
    <recommendedName>
        <fullName evidence="3">Ketimine reductase mu-crystallin</fullName>
        <ecNumber evidence="16">1.5.1.1</ecNumber>
        <ecNumber evidence="2">1.5.1.25</ecNumber>
    </recommendedName>
    <alternativeName>
        <fullName evidence="17">1-piperideine-2-carboxylate/1-pyrroline-2-carboxylate reductase</fullName>
    </alternativeName>
    <alternativeName>
        <fullName evidence="4">NADP-regulated thyroid-hormone-binding protein</fullName>
    </alternativeName>
</protein>
<comment type="catalytic activity">
    <reaction evidence="8">
        <text>(3R)-1,4-thiomorpholine-3-carboxylate + NAD(+) = 3,4-dehydrothiomorpholine-3-carboxylate + NADH + 2 H(+)</text>
        <dbReference type="Rhea" id="RHEA:12504"/>
        <dbReference type="ChEBI" id="CHEBI:15378"/>
        <dbReference type="ChEBI" id="CHEBI:57540"/>
        <dbReference type="ChEBI" id="CHEBI:57945"/>
        <dbReference type="ChEBI" id="CHEBI:58517"/>
        <dbReference type="ChEBI" id="CHEBI:176873"/>
        <dbReference type="EC" id="1.5.1.25"/>
    </reaction>
    <physiologicalReaction direction="right-to-left" evidence="8">
        <dbReference type="Rhea" id="RHEA:12506"/>
    </physiologicalReaction>
</comment>
<dbReference type="EC" id="1.5.1.25" evidence="2"/>
<dbReference type="InterPro" id="IPR023401">
    <property type="entry name" value="ODC_N"/>
</dbReference>
<evidence type="ECO:0000256" key="7">
    <source>
        <dbReference type="ARBA" id="ARBA00093203"/>
    </source>
</evidence>
<reference evidence="19" key="1">
    <citation type="submission" date="2015-02" db="EMBL/GenBank/DDBJ databases">
        <title>Genome sequencing for Strongylocentrotus purpuratus.</title>
        <authorList>
            <person name="Murali S."/>
            <person name="Liu Y."/>
            <person name="Vee V."/>
            <person name="English A."/>
            <person name="Wang M."/>
            <person name="Skinner E."/>
            <person name="Han Y."/>
            <person name="Muzny D.M."/>
            <person name="Worley K.C."/>
            <person name="Gibbs R.A."/>
        </authorList>
    </citation>
    <scope>NUCLEOTIDE SEQUENCE</scope>
</reference>
<keyword evidence="19" id="KW-1185">Reference proteome</keyword>
<name>A0A7M7P4N5_STRPU</name>
<dbReference type="EC" id="1.5.1.1" evidence="16"/>
<evidence type="ECO:0000256" key="16">
    <source>
        <dbReference type="ARBA" id="ARBA00093598"/>
    </source>
</evidence>
<organism evidence="18 19">
    <name type="scientific">Strongylocentrotus purpuratus</name>
    <name type="common">Purple sea urchin</name>
    <dbReference type="NCBI Taxonomy" id="7668"/>
    <lineage>
        <taxon>Eukaryota</taxon>
        <taxon>Metazoa</taxon>
        <taxon>Echinodermata</taxon>
        <taxon>Eleutherozoa</taxon>
        <taxon>Echinozoa</taxon>
        <taxon>Echinoidea</taxon>
        <taxon>Euechinoidea</taxon>
        <taxon>Echinacea</taxon>
        <taxon>Camarodonta</taxon>
        <taxon>Echinidea</taxon>
        <taxon>Strongylocentrotidae</taxon>
        <taxon>Strongylocentrotus</taxon>
    </lineage>
</organism>
<evidence type="ECO:0000256" key="8">
    <source>
        <dbReference type="ARBA" id="ARBA00093226"/>
    </source>
</evidence>
<sequence length="369" mass="39673">MQSTRRIVGGGCIYLACWGLRRLAPKLQGIFHRSNNSSATILGNLVPYKMAHTSPQPCLISPAQVVENLTYKDLIPAVEQGLGNFSKRNEEGGGGGIYPQRTMMKIEEHNGHVFVMPVVSSADNIIATKIVAIFPNNAKNNLSSHMGTIILNDATTGVPRAVMDAEHITAMRTAAASAVATKYLARDGWQTLAILGAGSQAVAHLHALKHMTTIREVRVWTRSSEKCQAFAQKFDVKACETAQEAVTGADVIATCTSSHTPVLESSWLKPSAHINCVGACVPWAQELGAEVMKKAVVYTDNTPGAYKESGDIVHSKVTVFAEIGEVINGTKEAKRDEITVFKSQGVAVEDAVAAKLVYDKVSVLKDMKS</sequence>
<evidence type="ECO:0000256" key="6">
    <source>
        <dbReference type="ARBA" id="ARBA00093197"/>
    </source>
</evidence>
<comment type="catalytic activity">
    <reaction evidence="14">
        <text>L-pipecolate + NADP(+) = Delta(1)-piperideine-2-carboxylate + NADPH + H(+)</text>
        <dbReference type="Rhea" id="RHEA:12524"/>
        <dbReference type="ChEBI" id="CHEBI:15378"/>
        <dbReference type="ChEBI" id="CHEBI:57783"/>
        <dbReference type="ChEBI" id="CHEBI:58349"/>
        <dbReference type="ChEBI" id="CHEBI:61185"/>
        <dbReference type="ChEBI" id="CHEBI:77631"/>
        <dbReference type="EC" id="1.5.1.1"/>
    </reaction>
    <physiologicalReaction direction="right-to-left" evidence="14">
        <dbReference type="Rhea" id="RHEA:12526"/>
    </physiologicalReaction>
</comment>
<evidence type="ECO:0000256" key="14">
    <source>
        <dbReference type="ARBA" id="ARBA00093273"/>
    </source>
</evidence>
<evidence type="ECO:0000256" key="5">
    <source>
        <dbReference type="ARBA" id="ARBA00093190"/>
    </source>
</evidence>